<keyword evidence="2" id="KW-0472">Membrane</keyword>
<organism evidence="4 5">
    <name type="scientific">Streptomyces lunaelactis</name>
    <dbReference type="NCBI Taxonomy" id="1535768"/>
    <lineage>
        <taxon>Bacteria</taxon>
        <taxon>Bacillati</taxon>
        <taxon>Actinomycetota</taxon>
        <taxon>Actinomycetes</taxon>
        <taxon>Kitasatosporales</taxon>
        <taxon>Streptomycetaceae</taxon>
        <taxon>Streptomyces</taxon>
    </lineage>
</organism>
<feature type="domain" description="Pyrrolo-quinoline quinone repeat" evidence="3">
    <location>
        <begin position="189"/>
        <end position="361"/>
    </location>
</feature>
<dbReference type="Gene3D" id="2.130.10.10">
    <property type="entry name" value="YVTN repeat-like/Quinoprotein amine dehydrogenase"/>
    <property type="match status" value="1"/>
</dbReference>
<keyword evidence="5" id="KW-1185">Reference proteome</keyword>
<feature type="compositionally biased region" description="Low complexity" evidence="1">
    <location>
        <begin position="1"/>
        <end position="11"/>
    </location>
</feature>
<feature type="compositionally biased region" description="Low complexity" evidence="1">
    <location>
        <begin position="44"/>
        <end position="82"/>
    </location>
</feature>
<dbReference type="EMBL" id="CP026304">
    <property type="protein sequence ID" value="AVZ73491.1"/>
    <property type="molecule type" value="Genomic_DNA"/>
</dbReference>
<dbReference type="PANTHER" id="PTHR34512">
    <property type="entry name" value="CELL SURFACE PROTEIN"/>
    <property type="match status" value="1"/>
</dbReference>
<accession>A0A2R4T309</accession>
<feature type="region of interest" description="Disordered" evidence="1">
    <location>
        <begin position="124"/>
        <end position="163"/>
    </location>
</feature>
<protein>
    <recommendedName>
        <fullName evidence="3">Pyrrolo-quinoline quinone repeat domain-containing protein</fullName>
    </recommendedName>
</protein>
<feature type="transmembrane region" description="Helical" evidence="2">
    <location>
        <begin position="99"/>
        <end position="119"/>
    </location>
</feature>
<dbReference type="InterPro" id="IPR015943">
    <property type="entry name" value="WD40/YVTN_repeat-like_dom_sf"/>
</dbReference>
<feature type="compositionally biased region" description="Pro residues" evidence="1">
    <location>
        <begin position="25"/>
        <end position="43"/>
    </location>
</feature>
<dbReference type="OrthoDB" id="3944519at2"/>
<evidence type="ECO:0000313" key="4">
    <source>
        <dbReference type="EMBL" id="AVZ73491.1"/>
    </source>
</evidence>
<dbReference type="KEGG" id="slk:SLUN_16205"/>
<dbReference type="Pfam" id="PF13360">
    <property type="entry name" value="PQQ_2"/>
    <property type="match status" value="1"/>
</dbReference>
<proteinExistence type="predicted"/>
<dbReference type="Gene3D" id="2.40.10.480">
    <property type="match status" value="1"/>
</dbReference>
<feature type="region of interest" description="Disordered" evidence="1">
    <location>
        <begin position="1"/>
        <end position="90"/>
    </location>
</feature>
<reference evidence="4 5" key="1">
    <citation type="submission" date="2018-01" db="EMBL/GenBank/DDBJ databases">
        <title>Complete genome sequence of Streptomyces lunaelactis MM109T, a Ferroverdin A producer isolated from cave moonmilk deposits.</title>
        <authorList>
            <person name="Naome A."/>
            <person name="Martinet L."/>
            <person name="Maciejewska M."/>
            <person name="Anderssen S."/>
            <person name="Adam D."/>
            <person name="Tenconi E."/>
            <person name="Deflandre B."/>
            <person name="Arguelles-Arias A."/>
            <person name="Calusinska M."/>
            <person name="Copieters W."/>
            <person name="Karim L."/>
            <person name="Hanikenne M."/>
            <person name="Baurain D."/>
            <person name="van Wezel G."/>
            <person name="Smargiasso N."/>
            <person name="de Pauw E."/>
            <person name="Delfosse P."/>
            <person name="Rigali S."/>
        </authorList>
    </citation>
    <scope>NUCLEOTIDE SEQUENCE [LARGE SCALE GENOMIC DNA]</scope>
    <source>
        <strain evidence="4 5">MM109</strain>
    </source>
</reference>
<evidence type="ECO:0000313" key="5">
    <source>
        <dbReference type="Proteomes" id="UP000244201"/>
    </source>
</evidence>
<dbReference type="InterPro" id="IPR002372">
    <property type="entry name" value="PQQ_rpt_dom"/>
</dbReference>
<keyword evidence="2" id="KW-1133">Transmembrane helix</keyword>
<dbReference type="RefSeq" id="WP_108149168.1">
    <property type="nucleotide sequence ID" value="NZ_CP026304.1"/>
</dbReference>
<sequence length="569" mass="58853">MTQPPGQQQPQGGFGVSPGTRQGIPQPPAQPPQIPPTQPPYSRPGPYGQQPGPYGQQPGPYGQQSGPYGGYQPQPPTQYTGVPTPPGGGGGLFKGKPGVVIGAAVAGLLVIGGGTWFVLSGDGKDDKAGVSRSSDSPKPSGPASADEGSGTAGGEGDLNAGRRPGEANILFLKQNDIDVPGNGAEIFGPWVEGDTIVKAMSREVAGFSVTDGRKKWSVKLGADACLAAPQVSAEGKIVIGVKSGLTAKADCSELQMIDAKTGKAGWKTSIPKPKDLTGFSDFILAIGGNTVTAAGLDTSYGFSLNDGKQLFGKPSSGCLPYGFAGGTRLIAAANCPTSAAENVKQEIQNVDPATGRATWTYALPADWEVDKVYSVSPPVVSIKLQADDSDENTQRRVIALTDSGKLRSQLQLGKDKFKPRCSSSLLAFRGDIQGWCTGVAADASTLYLSTEPTGTNDVVAFSLDTGKPKWRSPAGGDRTMTPLTVQDGSVVVYIAPTYSVAGAVATIAPAGGAPKVVLKHQLAAVEAESGFMESRTVYADGRFFLTATRINGLNDAEERETKTMMAFGK</sequence>
<keyword evidence="2" id="KW-0812">Transmembrane</keyword>
<name>A0A2R4T309_9ACTN</name>
<dbReference type="SUPFAM" id="SSF50998">
    <property type="entry name" value="Quinoprotein alcohol dehydrogenase-like"/>
    <property type="match status" value="1"/>
</dbReference>
<dbReference type="Proteomes" id="UP000244201">
    <property type="component" value="Chromosome"/>
</dbReference>
<dbReference type="InterPro" id="IPR011047">
    <property type="entry name" value="Quinoprotein_ADH-like_sf"/>
</dbReference>
<dbReference type="PANTHER" id="PTHR34512:SF30">
    <property type="entry name" value="OUTER MEMBRANE PROTEIN ASSEMBLY FACTOR BAMB"/>
    <property type="match status" value="1"/>
</dbReference>
<gene>
    <name evidence="4" type="ORF">SLUN_16205</name>
</gene>
<evidence type="ECO:0000256" key="1">
    <source>
        <dbReference type="SAM" id="MobiDB-lite"/>
    </source>
</evidence>
<dbReference type="AlphaFoldDB" id="A0A2R4T309"/>
<evidence type="ECO:0000256" key="2">
    <source>
        <dbReference type="SAM" id="Phobius"/>
    </source>
</evidence>
<evidence type="ECO:0000259" key="3">
    <source>
        <dbReference type="Pfam" id="PF13360"/>
    </source>
</evidence>
<dbReference type="GeneID" id="55656814"/>